<keyword evidence="2 10" id="KW-0547">Nucleotide-binding</keyword>
<evidence type="ECO:0000256" key="2">
    <source>
        <dbReference type="ARBA" id="ARBA00022741"/>
    </source>
</evidence>
<keyword evidence="13" id="KW-1185">Reference proteome</keyword>
<evidence type="ECO:0000256" key="7">
    <source>
        <dbReference type="ARBA" id="ARBA00034617"/>
    </source>
</evidence>
<dbReference type="NCBIfam" id="NF008276">
    <property type="entry name" value="PRK11054.1"/>
    <property type="match status" value="1"/>
</dbReference>
<feature type="binding site" evidence="10">
    <location>
        <begin position="220"/>
        <end position="227"/>
    </location>
    <ligand>
        <name>ATP</name>
        <dbReference type="ChEBI" id="CHEBI:30616"/>
    </ligand>
</feature>
<dbReference type="Gene3D" id="3.40.50.300">
    <property type="entry name" value="P-loop containing nucleotide triphosphate hydrolases"/>
    <property type="match status" value="2"/>
</dbReference>
<dbReference type="PANTHER" id="PTHR11070">
    <property type="entry name" value="UVRD / RECB / PCRA DNA HELICASE FAMILY MEMBER"/>
    <property type="match status" value="1"/>
</dbReference>
<proteinExistence type="inferred from homology"/>
<feature type="domain" description="UvrD-like helicase ATP-binding" evidence="11">
    <location>
        <begin position="199"/>
        <end position="512"/>
    </location>
</feature>
<dbReference type="InterPro" id="IPR027417">
    <property type="entry name" value="P-loop_NTPase"/>
</dbReference>
<dbReference type="GO" id="GO:0005829">
    <property type="term" value="C:cytosol"/>
    <property type="evidence" value="ECO:0007669"/>
    <property type="project" value="TreeGrafter"/>
</dbReference>
<dbReference type="GO" id="GO:0016887">
    <property type="term" value="F:ATP hydrolysis activity"/>
    <property type="evidence" value="ECO:0007669"/>
    <property type="project" value="RHEA"/>
</dbReference>
<evidence type="ECO:0000313" key="13">
    <source>
        <dbReference type="Proteomes" id="UP000184608"/>
    </source>
</evidence>
<evidence type="ECO:0000256" key="3">
    <source>
        <dbReference type="ARBA" id="ARBA00022801"/>
    </source>
</evidence>
<dbReference type="GO" id="GO:0000725">
    <property type="term" value="P:recombinational repair"/>
    <property type="evidence" value="ECO:0007669"/>
    <property type="project" value="TreeGrafter"/>
</dbReference>
<dbReference type="Proteomes" id="UP000184608">
    <property type="component" value="Unassembled WGS sequence"/>
</dbReference>
<dbReference type="CDD" id="cd18807">
    <property type="entry name" value="SF1_C_UvrD"/>
    <property type="match status" value="1"/>
</dbReference>
<dbReference type="InterPro" id="IPR013986">
    <property type="entry name" value="DExx_box_DNA_helicase_dom_sf"/>
</dbReference>
<keyword evidence="4 10" id="KW-0347">Helicase</keyword>
<name>A0A1M5ZUT4_9VIBR</name>
<dbReference type="STRING" id="1216006.VA7868_03274"/>
<dbReference type="GO" id="GO:0005524">
    <property type="term" value="F:ATP binding"/>
    <property type="evidence" value="ECO:0007669"/>
    <property type="project" value="UniProtKB-UniRule"/>
</dbReference>
<evidence type="ECO:0000256" key="10">
    <source>
        <dbReference type="PROSITE-ProRule" id="PRU00560"/>
    </source>
</evidence>
<reference evidence="12 13" key="1">
    <citation type="submission" date="2016-11" db="EMBL/GenBank/DDBJ databases">
        <authorList>
            <person name="Jaros S."/>
            <person name="Januszkiewicz K."/>
            <person name="Wedrychowicz H."/>
        </authorList>
    </citation>
    <scope>NUCLEOTIDE SEQUENCE [LARGE SCALE GENOMIC DNA]</scope>
    <source>
        <strain evidence="12 13">CECT 7868</strain>
    </source>
</reference>
<comment type="catalytic activity">
    <reaction evidence="7">
        <text>Couples ATP hydrolysis with the unwinding of duplex DNA by translocating in the 3'-5' direction.</text>
        <dbReference type="EC" id="5.6.2.4"/>
    </reaction>
</comment>
<keyword evidence="3 10" id="KW-0378">Hydrolase</keyword>
<sequence>MMLLQAGRAARYFIHDEFCQVEVKDASLVIRSSDVEETIPFMVWDGSVQINRGIIWGQIQFFSHEKEGVRYSWLVQGLPWQDCRPFAEKALAAYSEWYQQQSDRFSAVIPEWDYELLKLISSPCFVSHNMLNQWQQRVARDLQSLEVTFEELVEQMPAIPEMIINWFKDGENYLEERNEHWIESERIHWAELFSCLESSPLNESQQSAVLLNDNYNLVLAGAGSGKTSVLSARVAYLLKSQLAEAAQILMLSFGRDAAEEMRARLRSRLGHEAQAVTINTFHQLGLYIIREAEGQDVQLSPVAAEDEQKAAWMAEWLKKHWMTPTHYKRWQKHLNQWPVAYIKGDDDLGSHAESPQLIAWLIRQVDQLALSGLSKRNIQQKIISLDDYSRLNSELSLCWPCYQAWTQMLKESGQIDFNLMITRATEHVQKKRFKSPWRFMMVDEYQDISPPRLALLEALCAQQKDQGNLYAVGDDWQSIYQFTGSDVDLTTGFRQRFANSSIIYLDTTYRFNQKIGEVANQFVQMNPNQIGKSLNSQKQSDDDAVFIMPAHRIEATLESLNRAATENKSVLMLGRNHYHQPELLKDWQKSYSRLDIEFMTCHASKGKEADYVIIIGVDEGQFPARVKMSHLDSALSASDDSFPDAEERRLFYVAMTRAKEKVWITYNSSGSGFIRELAEGPYAVVIEK</sequence>
<evidence type="ECO:0000256" key="1">
    <source>
        <dbReference type="ARBA" id="ARBA00009922"/>
    </source>
</evidence>
<dbReference type="SUPFAM" id="SSF52540">
    <property type="entry name" value="P-loop containing nucleoside triphosphate hydrolases"/>
    <property type="match status" value="1"/>
</dbReference>
<comment type="similarity">
    <text evidence="1">Belongs to the helicase family. UvrD subfamily.</text>
</comment>
<dbReference type="Pfam" id="PF13361">
    <property type="entry name" value="UvrD_C"/>
    <property type="match status" value="1"/>
</dbReference>
<organism evidence="12 13">
    <name type="scientific">Vibrio aerogenes CECT 7868</name>
    <dbReference type="NCBI Taxonomy" id="1216006"/>
    <lineage>
        <taxon>Bacteria</taxon>
        <taxon>Pseudomonadati</taxon>
        <taxon>Pseudomonadota</taxon>
        <taxon>Gammaproteobacteria</taxon>
        <taxon>Vibrionales</taxon>
        <taxon>Vibrionaceae</taxon>
        <taxon>Vibrio</taxon>
    </lineage>
</organism>
<dbReference type="GO" id="GO:0003677">
    <property type="term" value="F:DNA binding"/>
    <property type="evidence" value="ECO:0007669"/>
    <property type="project" value="InterPro"/>
</dbReference>
<evidence type="ECO:0000256" key="9">
    <source>
        <dbReference type="ARBA" id="ARBA00048988"/>
    </source>
</evidence>
<dbReference type="AlphaFoldDB" id="A0A1M5ZUT4"/>
<comment type="catalytic activity">
    <reaction evidence="9">
        <text>ATP + H2O = ADP + phosphate + H(+)</text>
        <dbReference type="Rhea" id="RHEA:13065"/>
        <dbReference type="ChEBI" id="CHEBI:15377"/>
        <dbReference type="ChEBI" id="CHEBI:15378"/>
        <dbReference type="ChEBI" id="CHEBI:30616"/>
        <dbReference type="ChEBI" id="CHEBI:43474"/>
        <dbReference type="ChEBI" id="CHEBI:456216"/>
        <dbReference type="EC" id="5.6.2.4"/>
    </reaction>
</comment>
<evidence type="ECO:0000259" key="11">
    <source>
        <dbReference type="PROSITE" id="PS51198"/>
    </source>
</evidence>
<dbReference type="EMBL" id="FQXZ01000037">
    <property type="protein sequence ID" value="SHI28024.1"/>
    <property type="molecule type" value="Genomic_DNA"/>
</dbReference>
<dbReference type="Pfam" id="PF00580">
    <property type="entry name" value="UvrD-helicase"/>
    <property type="match status" value="1"/>
</dbReference>
<dbReference type="PROSITE" id="PS51198">
    <property type="entry name" value="UVRD_HELICASE_ATP_BIND"/>
    <property type="match status" value="1"/>
</dbReference>
<dbReference type="EC" id="5.6.2.4" evidence="8"/>
<gene>
    <name evidence="12" type="primary">helD</name>
    <name evidence="12" type="ORF">VA7868_03274</name>
</gene>
<dbReference type="InterPro" id="IPR014016">
    <property type="entry name" value="UvrD-like_ATP-bd"/>
</dbReference>
<keyword evidence="5 10" id="KW-0067">ATP-binding</keyword>
<evidence type="ECO:0000256" key="8">
    <source>
        <dbReference type="ARBA" id="ARBA00034808"/>
    </source>
</evidence>
<dbReference type="CDD" id="cd17932">
    <property type="entry name" value="DEXQc_UvrD"/>
    <property type="match status" value="1"/>
</dbReference>
<evidence type="ECO:0000256" key="5">
    <source>
        <dbReference type="ARBA" id="ARBA00022840"/>
    </source>
</evidence>
<accession>A0A1M5ZUT4</accession>
<dbReference type="PANTHER" id="PTHR11070:SF63">
    <property type="entry name" value="DNA HELICASE IV"/>
    <property type="match status" value="1"/>
</dbReference>
<evidence type="ECO:0000256" key="4">
    <source>
        <dbReference type="ARBA" id="ARBA00022806"/>
    </source>
</evidence>
<dbReference type="Pfam" id="PF12462">
    <property type="entry name" value="Helicase_IV_N"/>
    <property type="match status" value="1"/>
</dbReference>
<dbReference type="FunFam" id="3.40.50.300:FF:000975">
    <property type="entry name" value="DNA helicase"/>
    <property type="match status" value="1"/>
</dbReference>
<keyword evidence="6" id="KW-0413">Isomerase</keyword>
<evidence type="ECO:0000256" key="6">
    <source>
        <dbReference type="ARBA" id="ARBA00023235"/>
    </source>
</evidence>
<dbReference type="InterPro" id="IPR022161">
    <property type="entry name" value="Helicase_IV_N"/>
</dbReference>
<dbReference type="InterPro" id="IPR014017">
    <property type="entry name" value="DNA_helicase_UvrD-like_C"/>
</dbReference>
<evidence type="ECO:0000313" key="12">
    <source>
        <dbReference type="EMBL" id="SHI28024.1"/>
    </source>
</evidence>
<dbReference type="Gene3D" id="1.10.10.160">
    <property type="match status" value="1"/>
</dbReference>
<dbReference type="GO" id="GO:0043138">
    <property type="term" value="F:3'-5' DNA helicase activity"/>
    <property type="evidence" value="ECO:0007669"/>
    <property type="project" value="UniProtKB-EC"/>
</dbReference>
<dbReference type="InterPro" id="IPR000212">
    <property type="entry name" value="DNA_helicase_UvrD/REP"/>
</dbReference>
<protein>
    <recommendedName>
        <fullName evidence="8">DNA 3'-5' helicase</fullName>
        <ecNumber evidence="8">5.6.2.4</ecNumber>
    </recommendedName>
</protein>